<dbReference type="PANTHER" id="PTHR31170:SF21">
    <property type="match status" value="1"/>
</dbReference>
<dbReference type="PANTHER" id="PTHR31170">
    <property type="entry name" value="BNAC04G53230D PROTEIN"/>
    <property type="match status" value="1"/>
</dbReference>
<dbReference type="AlphaFoldDB" id="A0AAW1X5P9"/>
<evidence type="ECO:0000313" key="2">
    <source>
        <dbReference type="EMBL" id="KAK9932150.1"/>
    </source>
</evidence>
<name>A0AAW1X5P9_RUBAR</name>
<accession>A0AAW1X5P9</accession>
<dbReference type="InterPro" id="IPR004158">
    <property type="entry name" value="DUF247_pln"/>
</dbReference>
<protein>
    <submittedName>
        <fullName evidence="2">Uncharacterized protein</fullName>
    </submittedName>
</protein>
<dbReference type="Pfam" id="PF03140">
    <property type="entry name" value="DUF247"/>
    <property type="match status" value="1"/>
</dbReference>
<comment type="caution">
    <text evidence="2">The sequence shown here is derived from an EMBL/GenBank/DDBJ whole genome shotgun (WGS) entry which is preliminary data.</text>
</comment>
<feature type="region of interest" description="Disordered" evidence="1">
    <location>
        <begin position="106"/>
        <end position="134"/>
    </location>
</feature>
<evidence type="ECO:0000256" key="1">
    <source>
        <dbReference type="SAM" id="MobiDB-lite"/>
    </source>
</evidence>
<reference evidence="2 3" key="1">
    <citation type="journal article" date="2023" name="G3 (Bethesda)">
        <title>A chromosome-length genome assembly and annotation of blackberry (Rubus argutus, cv. 'Hillquist').</title>
        <authorList>
            <person name="Bruna T."/>
            <person name="Aryal R."/>
            <person name="Dudchenko O."/>
            <person name="Sargent D.J."/>
            <person name="Mead D."/>
            <person name="Buti M."/>
            <person name="Cavallini A."/>
            <person name="Hytonen T."/>
            <person name="Andres J."/>
            <person name="Pham M."/>
            <person name="Weisz D."/>
            <person name="Mascagni F."/>
            <person name="Usai G."/>
            <person name="Natali L."/>
            <person name="Bassil N."/>
            <person name="Fernandez G.E."/>
            <person name="Lomsadze A."/>
            <person name="Armour M."/>
            <person name="Olukolu B."/>
            <person name="Poorten T."/>
            <person name="Britton C."/>
            <person name="Davik J."/>
            <person name="Ashrafi H."/>
            <person name="Aiden E.L."/>
            <person name="Borodovsky M."/>
            <person name="Worthington M."/>
        </authorList>
    </citation>
    <scope>NUCLEOTIDE SEQUENCE [LARGE SCALE GENOMIC DNA]</scope>
    <source>
        <strain evidence="2">PI 553951</strain>
    </source>
</reference>
<sequence length="134" mass="15757">MANGRRDDVVITIEAEEETQWLLHPSAGNKSCYIFRVPQCLVEINTKTYQPHIVSIGPYHSGKPYLQMMQQHKGRYLHDLLARTPPTSPKLDDCLQAVASREHNIRNQKRRIEEMNIREMGDEEKEETRREREE</sequence>
<keyword evidence="3" id="KW-1185">Reference proteome</keyword>
<organism evidence="2 3">
    <name type="scientific">Rubus argutus</name>
    <name type="common">Southern blackberry</name>
    <dbReference type="NCBI Taxonomy" id="59490"/>
    <lineage>
        <taxon>Eukaryota</taxon>
        <taxon>Viridiplantae</taxon>
        <taxon>Streptophyta</taxon>
        <taxon>Embryophyta</taxon>
        <taxon>Tracheophyta</taxon>
        <taxon>Spermatophyta</taxon>
        <taxon>Magnoliopsida</taxon>
        <taxon>eudicotyledons</taxon>
        <taxon>Gunneridae</taxon>
        <taxon>Pentapetalae</taxon>
        <taxon>rosids</taxon>
        <taxon>fabids</taxon>
        <taxon>Rosales</taxon>
        <taxon>Rosaceae</taxon>
        <taxon>Rosoideae</taxon>
        <taxon>Rosoideae incertae sedis</taxon>
        <taxon>Rubus</taxon>
    </lineage>
</organism>
<dbReference type="EMBL" id="JBEDUW010000004">
    <property type="protein sequence ID" value="KAK9932150.1"/>
    <property type="molecule type" value="Genomic_DNA"/>
</dbReference>
<gene>
    <name evidence="2" type="ORF">M0R45_019398</name>
</gene>
<evidence type="ECO:0000313" key="3">
    <source>
        <dbReference type="Proteomes" id="UP001457282"/>
    </source>
</evidence>
<proteinExistence type="predicted"/>
<dbReference type="Proteomes" id="UP001457282">
    <property type="component" value="Unassembled WGS sequence"/>
</dbReference>